<dbReference type="Gene3D" id="3.10.310.70">
    <property type="match status" value="1"/>
</dbReference>
<evidence type="ECO:0000259" key="1">
    <source>
        <dbReference type="Pfam" id="PF07969"/>
    </source>
</evidence>
<dbReference type="PANTHER" id="PTHR22642:SF20">
    <property type="entry name" value="AMIDOHYDROLASE 3 DOMAIN-CONTAINING PROTEIN"/>
    <property type="match status" value="1"/>
</dbReference>
<dbReference type="SUPFAM" id="SSF51338">
    <property type="entry name" value="Composite domain of metallo-dependent hydrolases"/>
    <property type="match status" value="1"/>
</dbReference>
<dbReference type="EMBL" id="JAANBB010000126">
    <property type="protein sequence ID" value="KAF7549279.1"/>
    <property type="molecule type" value="Genomic_DNA"/>
</dbReference>
<dbReference type="InterPro" id="IPR011059">
    <property type="entry name" value="Metal-dep_hydrolase_composite"/>
</dbReference>
<gene>
    <name evidence="2" type="ORF">G7Z17_g6487</name>
</gene>
<name>A0A9P5LGR7_9HYPO</name>
<feature type="domain" description="Amidohydrolase 3" evidence="1">
    <location>
        <begin position="62"/>
        <end position="411"/>
    </location>
</feature>
<dbReference type="Gene3D" id="3.20.20.140">
    <property type="entry name" value="Metal-dependent hydrolases"/>
    <property type="match status" value="1"/>
</dbReference>
<dbReference type="InterPro" id="IPR013108">
    <property type="entry name" value="Amidohydro_3"/>
</dbReference>
<dbReference type="InterPro" id="IPR032466">
    <property type="entry name" value="Metal_Hydrolase"/>
</dbReference>
<accession>A0A9P5LGR7</accession>
<dbReference type="PANTHER" id="PTHR22642">
    <property type="entry name" value="IMIDAZOLONEPROPIONASE"/>
    <property type="match status" value="1"/>
</dbReference>
<evidence type="ECO:0000313" key="2">
    <source>
        <dbReference type="EMBL" id="KAF7549279.1"/>
    </source>
</evidence>
<dbReference type="AlphaFoldDB" id="A0A9P5LGR7"/>
<dbReference type="OrthoDB" id="3501663at2759"/>
<dbReference type="Gene3D" id="2.30.40.10">
    <property type="entry name" value="Urease, subunit C, domain 1"/>
    <property type="match status" value="1"/>
</dbReference>
<comment type="caution">
    <text evidence="2">The sequence shown here is derived from an EMBL/GenBank/DDBJ whole genome shotgun (WGS) entry which is preliminary data.</text>
</comment>
<dbReference type="SUPFAM" id="SSF52317">
    <property type="entry name" value="Class I glutamine amidotransferase-like"/>
    <property type="match status" value="1"/>
</dbReference>
<evidence type="ECO:0000313" key="3">
    <source>
        <dbReference type="Proteomes" id="UP000722485"/>
    </source>
</evidence>
<reference evidence="2" key="1">
    <citation type="submission" date="2020-03" db="EMBL/GenBank/DDBJ databases">
        <title>Draft Genome Sequence of Cylindrodendrum hubeiense.</title>
        <authorList>
            <person name="Buettner E."/>
            <person name="Kellner H."/>
        </authorList>
    </citation>
    <scope>NUCLEOTIDE SEQUENCE</scope>
    <source>
        <strain evidence="2">IHI 201604</strain>
    </source>
</reference>
<protein>
    <recommendedName>
        <fullName evidence="1">Amidohydrolase 3 domain-containing protein</fullName>
    </recommendedName>
</protein>
<dbReference type="SUPFAM" id="SSF51556">
    <property type="entry name" value="Metallo-dependent hydrolases"/>
    <property type="match status" value="1"/>
</dbReference>
<proteinExistence type="predicted"/>
<keyword evidence="3" id="KW-1185">Reference proteome</keyword>
<dbReference type="GO" id="GO:0016810">
    <property type="term" value="F:hydrolase activity, acting on carbon-nitrogen (but not peptide) bonds"/>
    <property type="evidence" value="ECO:0007669"/>
    <property type="project" value="InterPro"/>
</dbReference>
<dbReference type="InterPro" id="IPR029062">
    <property type="entry name" value="Class_I_gatase-like"/>
</dbReference>
<dbReference type="Proteomes" id="UP000722485">
    <property type="component" value="Unassembled WGS sequence"/>
</dbReference>
<sequence>MATTIIQDYVLFVNGRILSATESGLEGRATFAESMFIHNGIITAIGPQDELSKTYQCDGVTTYDLGQKTVLPSFIDGHMHLLLTGQALQKLPLVDSRSFEELREKLRSYAKANPDVPRILANGWMQVLTPNGVTAAMLDDIDPRPIFIDALDHHSMWCSSAALAELGIAGMADPEGGKIHRDDQGNPSGLLSENAALSIGWTHLSSVASKEDFKNYMAAALEAYTASGYAGIIEMAMDEIAWDTLIDMYAEHPDLPMRIAAYWLIRPAETEAAHISQVKRAIELSQKFNKESTPKLRIVGIKIIVDGVTESCTAYLSEPYANSQVAAPIWTREQLDPVVKTAVAGGLQIALHAIGDAAVSSAVQTLELNAQPGGRHRIEHLELVSPEDAKRLGELGITASIQPIHADPYLLRDWSRLLNEHQRSRGYAWHGKGAYKMVVVDGQIITGQNPASAHGVGVALATTAIGL</sequence>
<dbReference type="Pfam" id="PF07969">
    <property type="entry name" value="Amidohydro_3"/>
    <property type="match status" value="1"/>
</dbReference>
<organism evidence="2 3">
    <name type="scientific">Cylindrodendrum hubeiense</name>
    <dbReference type="NCBI Taxonomy" id="595255"/>
    <lineage>
        <taxon>Eukaryota</taxon>
        <taxon>Fungi</taxon>
        <taxon>Dikarya</taxon>
        <taxon>Ascomycota</taxon>
        <taxon>Pezizomycotina</taxon>
        <taxon>Sordariomycetes</taxon>
        <taxon>Hypocreomycetidae</taxon>
        <taxon>Hypocreales</taxon>
        <taxon>Nectriaceae</taxon>
        <taxon>Cylindrodendrum</taxon>
    </lineage>
</organism>